<keyword evidence="2" id="KW-0479">Metal-binding</keyword>
<dbReference type="FunFam" id="3.30.160.60:FF:000446">
    <property type="entry name" value="Zinc finger protein"/>
    <property type="match status" value="1"/>
</dbReference>
<dbReference type="AlphaFoldDB" id="A0A6J2XC89"/>
<evidence type="ECO:0000256" key="7">
    <source>
        <dbReference type="ARBA" id="ARBA00023242"/>
    </source>
</evidence>
<dbReference type="SMART" id="SM00355">
    <property type="entry name" value="ZnF_C2H2"/>
    <property type="match status" value="5"/>
</dbReference>
<dbReference type="InterPro" id="IPR050331">
    <property type="entry name" value="Zinc_finger"/>
</dbReference>
<dbReference type="Pfam" id="PF00096">
    <property type="entry name" value="zf-C2H2"/>
    <property type="match status" value="3"/>
</dbReference>
<feature type="domain" description="C2H2-type" evidence="10">
    <location>
        <begin position="718"/>
        <end position="745"/>
    </location>
</feature>
<evidence type="ECO:0000313" key="13">
    <source>
        <dbReference type="RefSeq" id="XP_030748948.1"/>
    </source>
</evidence>
<evidence type="ECO:0000256" key="8">
    <source>
        <dbReference type="PROSITE-ProRule" id="PRU00042"/>
    </source>
</evidence>
<evidence type="ECO:0000313" key="12">
    <source>
        <dbReference type="RefSeq" id="XP_030748891.1"/>
    </source>
</evidence>
<dbReference type="RefSeq" id="XP_030748948.1">
    <property type="nucleotide sequence ID" value="XM_030893088.1"/>
</dbReference>
<evidence type="ECO:0000256" key="6">
    <source>
        <dbReference type="ARBA" id="ARBA00023125"/>
    </source>
</evidence>
<evidence type="ECO:0000313" key="11">
    <source>
        <dbReference type="Proteomes" id="UP000504635"/>
    </source>
</evidence>
<feature type="region of interest" description="Disordered" evidence="9">
    <location>
        <begin position="410"/>
        <end position="429"/>
    </location>
</feature>
<dbReference type="GO" id="GO:0008270">
    <property type="term" value="F:zinc ion binding"/>
    <property type="evidence" value="ECO:0007669"/>
    <property type="project" value="UniProtKB-KW"/>
</dbReference>
<proteinExistence type="predicted"/>
<evidence type="ECO:0000256" key="5">
    <source>
        <dbReference type="ARBA" id="ARBA00022833"/>
    </source>
</evidence>
<feature type="compositionally biased region" description="Polar residues" evidence="9">
    <location>
        <begin position="420"/>
        <end position="429"/>
    </location>
</feature>
<keyword evidence="4 8" id="KW-0863">Zinc-finger</keyword>
<dbReference type="Proteomes" id="UP000504635">
    <property type="component" value="Unplaced"/>
</dbReference>
<dbReference type="KEGG" id="soy:115876951"/>
<keyword evidence="6" id="KW-0238">DNA-binding</keyword>
<gene>
    <name evidence="12 13 14" type="primary">LOC115876951</name>
</gene>
<dbReference type="Gene3D" id="3.30.160.60">
    <property type="entry name" value="Classic Zinc Finger"/>
    <property type="match status" value="2"/>
</dbReference>
<dbReference type="GO" id="GO:0010468">
    <property type="term" value="P:regulation of gene expression"/>
    <property type="evidence" value="ECO:0007669"/>
    <property type="project" value="TreeGrafter"/>
</dbReference>
<dbReference type="InterPro" id="IPR013087">
    <property type="entry name" value="Znf_C2H2_type"/>
</dbReference>
<dbReference type="OrthoDB" id="1405595at2759"/>
<keyword evidence="11" id="KW-1185">Reference proteome</keyword>
<dbReference type="SUPFAM" id="SSF57667">
    <property type="entry name" value="beta-beta-alpha zinc fingers"/>
    <property type="match status" value="2"/>
</dbReference>
<feature type="domain" description="C2H2-type" evidence="10">
    <location>
        <begin position="610"/>
        <end position="637"/>
    </location>
</feature>
<evidence type="ECO:0000256" key="3">
    <source>
        <dbReference type="ARBA" id="ARBA00022737"/>
    </source>
</evidence>
<evidence type="ECO:0000256" key="2">
    <source>
        <dbReference type="ARBA" id="ARBA00022723"/>
    </source>
</evidence>
<evidence type="ECO:0000256" key="4">
    <source>
        <dbReference type="ARBA" id="ARBA00022771"/>
    </source>
</evidence>
<dbReference type="RefSeq" id="XP_030748891.1">
    <property type="nucleotide sequence ID" value="XM_030893031.1"/>
</dbReference>
<dbReference type="RefSeq" id="XP_030749024.1">
    <property type="nucleotide sequence ID" value="XM_030893164.1"/>
</dbReference>
<feature type="domain" description="C2H2-type" evidence="10">
    <location>
        <begin position="641"/>
        <end position="663"/>
    </location>
</feature>
<dbReference type="GO" id="GO:0005634">
    <property type="term" value="C:nucleus"/>
    <property type="evidence" value="ECO:0007669"/>
    <property type="project" value="UniProtKB-SubCell"/>
</dbReference>
<reference evidence="12 13" key="1">
    <citation type="submission" date="2025-04" db="UniProtKB">
        <authorList>
            <consortium name="RefSeq"/>
        </authorList>
    </citation>
    <scope>IDENTIFICATION</scope>
    <source>
        <tissue evidence="12 13">Gonads</tissue>
    </source>
</reference>
<evidence type="ECO:0000313" key="14">
    <source>
        <dbReference type="RefSeq" id="XP_030749024.1"/>
    </source>
</evidence>
<dbReference type="Pfam" id="PF13912">
    <property type="entry name" value="zf-C2H2_6"/>
    <property type="match status" value="1"/>
</dbReference>
<keyword evidence="5" id="KW-0862">Zinc</keyword>
<keyword evidence="3" id="KW-0677">Repeat</keyword>
<feature type="domain" description="C2H2-type" evidence="10">
    <location>
        <begin position="667"/>
        <end position="694"/>
    </location>
</feature>
<dbReference type="PROSITE" id="PS00028">
    <property type="entry name" value="ZINC_FINGER_C2H2_1"/>
    <property type="match status" value="5"/>
</dbReference>
<dbReference type="PANTHER" id="PTHR16515:SF49">
    <property type="entry name" value="GASTRULA ZINC FINGER PROTEIN XLCGF49.1-LIKE-RELATED"/>
    <property type="match status" value="1"/>
</dbReference>
<dbReference type="PANTHER" id="PTHR16515">
    <property type="entry name" value="PR DOMAIN ZINC FINGER PROTEIN"/>
    <property type="match status" value="1"/>
</dbReference>
<evidence type="ECO:0000259" key="10">
    <source>
        <dbReference type="PROSITE" id="PS50157"/>
    </source>
</evidence>
<accession>A0A6J2XC89</accession>
<organism evidence="11 13">
    <name type="scientific">Sitophilus oryzae</name>
    <name type="common">Rice weevil</name>
    <name type="synonym">Curculio oryzae</name>
    <dbReference type="NCBI Taxonomy" id="7048"/>
    <lineage>
        <taxon>Eukaryota</taxon>
        <taxon>Metazoa</taxon>
        <taxon>Ecdysozoa</taxon>
        <taxon>Arthropoda</taxon>
        <taxon>Hexapoda</taxon>
        <taxon>Insecta</taxon>
        <taxon>Pterygota</taxon>
        <taxon>Neoptera</taxon>
        <taxon>Endopterygota</taxon>
        <taxon>Coleoptera</taxon>
        <taxon>Polyphaga</taxon>
        <taxon>Cucujiformia</taxon>
        <taxon>Curculionidae</taxon>
        <taxon>Dryophthorinae</taxon>
        <taxon>Sitophilus</taxon>
    </lineage>
</organism>
<dbReference type="GO" id="GO:0003677">
    <property type="term" value="F:DNA binding"/>
    <property type="evidence" value="ECO:0007669"/>
    <property type="project" value="UniProtKB-KW"/>
</dbReference>
<dbReference type="PROSITE" id="PS50157">
    <property type="entry name" value="ZINC_FINGER_C2H2_2"/>
    <property type="match status" value="4"/>
</dbReference>
<protein>
    <submittedName>
        <fullName evidence="12 13">Uncharacterized protein LOC115876951</fullName>
    </submittedName>
</protein>
<dbReference type="InterPro" id="IPR036236">
    <property type="entry name" value="Znf_C2H2_sf"/>
</dbReference>
<evidence type="ECO:0000256" key="1">
    <source>
        <dbReference type="ARBA" id="ARBA00004123"/>
    </source>
</evidence>
<sequence length="845" mass="95978">MYGIQNLLQNSIEINTTDECGEMDYLYDGSQIINASNHELEDNTEFILQDGTRAMIINGALVTSDGQALVLNDEDINGYNFDETSDQIVISDEHNELFQAINGHIISNDDQPDEQQQVYFLEGSDIPFALNTQNNNCAYQLATFSDESTDVPLQMVQLDSATEESVIDLGQILQQDDIREVEEGSYQCAVLKNGMIHFQPTNHIYEINNLPIQSANNSETVIEEPTFQLDNKTIDDLSSIKGRNLLTGQPITLTKYLNKIQNTKFKDIEVKRKIKVIDNQVIVPREESPIKKLINKKIPLFRTSHGKLMVGKIVDVIKKNTVPKTTVTTSSTTDNKCLTNFNQANKRDIEDDRSILQSLPIQQAYSESENIHLTDSLKSIKKDFKTCKRKSSGKSVIKKSPSLIENRVPFDATIKKDSPPKSTENNQKDNLQGHLIANSNIVIQDKVVSKDCFSLIAKTLSGLMNMDSVVKKLKDRPIILKVLEKNYNQDKKEYEKNVSYCSGYMVREYKLDDEADSFSESWTFVPDSNPKDIILNGAGFETTTDTGTGLKPVNITIQITVNSEGNRTSRVIISPLNMYGNIQSLIMLTPTNNTPKSSHFVPKSSSVDAFNCKFCPMKFSHKRDLSEHITTHIEDSKESPFQCDECNKKFVTALQLGRHMQVHFKPVQCKYCSKRYANLKELKKHLTAHFFLKKQNEEYLTELPTVAENKQQTQKKVFSCDFCSRQFTRHSNLQRHTEIHSGDGAFKCTVCSCSYQYGSSLTRHMLSDHLDITKRSHSLKVEADKELDSLIEYKVMEDDITFEAVPLYEMGETMQFQNVNIDMEHLPGDMEILEIPIDENIIIEN</sequence>
<keyword evidence="7" id="KW-0539">Nucleus</keyword>
<name>A0A6J2XC89_SITOR</name>
<dbReference type="GeneID" id="115876951"/>
<comment type="subcellular location">
    <subcellularLocation>
        <location evidence="1">Nucleus</location>
    </subcellularLocation>
</comment>
<evidence type="ECO:0000256" key="9">
    <source>
        <dbReference type="SAM" id="MobiDB-lite"/>
    </source>
</evidence>